<dbReference type="VEuPathDB" id="FungiDB:H310_04767"/>
<proteinExistence type="predicted"/>
<protein>
    <submittedName>
        <fullName evidence="2">Uncharacterized protein</fullName>
    </submittedName>
</protein>
<feature type="coiled-coil region" evidence="1">
    <location>
        <begin position="197"/>
        <end position="224"/>
    </location>
</feature>
<dbReference type="OrthoDB" id="65385at2759"/>
<keyword evidence="1" id="KW-0175">Coiled coil</keyword>
<name>A0A024UFW8_9STRA</name>
<dbReference type="EMBL" id="KI913958">
    <property type="protein sequence ID" value="ETW04513.1"/>
    <property type="molecule type" value="Genomic_DNA"/>
</dbReference>
<evidence type="ECO:0000313" key="2">
    <source>
        <dbReference type="EMBL" id="ETW04513.1"/>
    </source>
</evidence>
<evidence type="ECO:0000256" key="1">
    <source>
        <dbReference type="SAM" id="Coils"/>
    </source>
</evidence>
<sequence length="653" mass="74167">MSGASSKSRVVYYELQLREAIMASDNIHALFDKERRIQRCIQLADELCRDLTVFGPVLRTILTELKSAIFSDEKLARGFFGSGVFSDTATVAEIQARTSFREIPCFVLLDIAYTERTNVLQAKAELDALQSHTQAKHSTVLVNERLLRKEINITMGELADTQAQVARTKVAFDALQSESHQQRRDMAASTLYLQRELKAMSVAITEYQAQIRDLQRELATTDSVRKDFEGVRAKALSQPASSDAPTKALVQTLQTEMQLLLLRNARLREYDNDIQRCSPDMRHKCDDAIDTCTSRQGIDRFCQDFAHDIEPLLNEHSALEVYVREQEATLGDLVNSIQEPHKTLLLHAPPVPDTVLWVPFVKWHPEPMPKCIPTLNVDDLEIFFSHLWAKIATVERKWVRWTLEHERDKQLSTLESNHASDVLPITQVCFDFVEDRYGEPRVAVLVMASILEAIDRFVGTVRSIYSSEFTATFGAEESPQLDLFGSVFAGELDQSAWWYLMSVKQHVAQLELDITTDAALRAVGQYLLLPQADINVVEVQALDSFVTTVHMQVRGDLTSTKFFDWLAARILTADEFHFRMAKHVLSRNDGANLKELTLVDFSKNVLDCVHLPRALIGRYFRGMCREDRDVASVESVVYMLAYIQLIQPGSYNQ</sequence>
<organism evidence="2">
    <name type="scientific">Aphanomyces invadans</name>
    <dbReference type="NCBI Taxonomy" id="157072"/>
    <lineage>
        <taxon>Eukaryota</taxon>
        <taxon>Sar</taxon>
        <taxon>Stramenopiles</taxon>
        <taxon>Oomycota</taxon>
        <taxon>Saprolegniomycetes</taxon>
        <taxon>Saprolegniales</taxon>
        <taxon>Verrucalvaceae</taxon>
        <taxon>Aphanomyces</taxon>
    </lineage>
</organism>
<reference evidence="2" key="1">
    <citation type="submission" date="2013-12" db="EMBL/GenBank/DDBJ databases">
        <title>The Genome Sequence of Aphanomyces invadans NJM9701.</title>
        <authorList>
            <consortium name="The Broad Institute Genomics Platform"/>
            <person name="Russ C."/>
            <person name="Tyler B."/>
            <person name="van West P."/>
            <person name="Dieguez-Uribeondo J."/>
            <person name="Young S.K."/>
            <person name="Zeng Q."/>
            <person name="Gargeya S."/>
            <person name="Fitzgerald M."/>
            <person name="Abouelleil A."/>
            <person name="Alvarado L."/>
            <person name="Chapman S.B."/>
            <person name="Gainer-Dewar J."/>
            <person name="Goldberg J."/>
            <person name="Griggs A."/>
            <person name="Gujja S."/>
            <person name="Hansen M."/>
            <person name="Howarth C."/>
            <person name="Imamovic A."/>
            <person name="Ireland A."/>
            <person name="Larimer J."/>
            <person name="McCowan C."/>
            <person name="Murphy C."/>
            <person name="Pearson M."/>
            <person name="Poon T.W."/>
            <person name="Priest M."/>
            <person name="Roberts A."/>
            <person name="Saif S."/>
            <person name="Shea T."/>
            <person name="Sykes S."/>
            <person name="Wortman J."/>
            <person name="Nusbaum C."/>
            <person name="Birren B."/>
        </authorList>
    </citation>
    <scope>NUCLEOTIDE SEQUENCE [LARGE SCALE GENOMIC DNA]</scope>
    <source>
        <strain evidence="2">NJM9701</strain>
    </source>
</reference>
<dbReference type="AlphaFoldDB" id="A0A024UFW8"/>
<accession>A0A024UFW8</accession>
<dbReference type="GeneID" id="20081817"/>
<dbReference type="RefSeq" id="XP_008867469.1">
    <property type="nucleotide sequence ID" value="XM_008869247.1"/>
</dbReference>
<gene>
    <name evidence="2" type="ORF">H310_04767</name>
</gene>